<proteinExistence type="predicted"/>
<comment type="caution">
    <text evidence="1">The sequence shown here is derived from an EMBL/GenBank/DDBJ whole genome shotgun (WGS) entry which is preliminary data.</text>
</comment>
<gene>
    <name evidence="1" type="ORF">A6A20_12460</name>
</gene>
<dbReference type="AlphaFoldDB" id="A0A9X4PRP4"/>
<keyword evidence="2" id="KW-1185">Reference proteome</keyword>
<protein>
    <submittedName>
        <fullName evidence="1">Uncharacterized protein</fullName>
    </submittedName>
</protein>
<dbReference type="Proteomes" id="UP001155500">
    <property type="component" value="Unassembled WGS sequence"/>
</dbReference>
<accession>A0A9X4PRP4</accession>
<name>A0A9X4PRP4_9PAST</name>
<evidence type="ECO:0000313" key="1">
    <source>
        <dbReference type="EMBL" id="MDG6896408.1"/>
    </source>
</evidence>
<dbReference type="EMBL" id="LWID01000002">
    <property type="protein sequence ID" value="MDG6896408.1"/>
    <property type="molecule type" value="Genomic_DNA"/>
</dbReference>
<sequence>MNVCIESIMDKKYEAIESKNIPKNINEIYSFFNKKYNNFYQNQALFNQIGILWLCSTDDITLLVLDNLFYSLGINKEQMKLILDHCTPWGEWIVDFNNQSEIKEILLHTSIASAEPNEPIK</sequence>
<reference evidence="1" key="1">
    <citation type="submission" date="2016-03" db="EMBL/GenBank/DDBJ databases">
        <title>Co-evolution between Pasteurellaceae and their hosts.</title>
        <authorList>
            <person name="Hansen M.J."/>
            <person name="Bojesen A.M."/>
            <person name="Planet P."/>
        </authorList>
    </citation>
    <scope>NUCLEOTIDE SEQUENCE</scope>
    <source>
        <strain evidence="1">146/S8/89</strain>
    </source>
</reference>
<organism evidence="1 2">
    <name type="scientific">Volucribacter amazonae</name>
    <dbReference type="NCBI Taxonomy" id="256731"/>
    <lineage>
        <taxon>Bacteria</taxon>
        <taxon>Pseudomonadati</taxon>
        <taxon>Pseudomonadota</taxon>
        <taxon>Gammaproteobacteria</taxon>
        <taxon>Pasteurellales</taxon>
        <taxon>Pasteurellaceae</taxon>
        <taxon>Volucribacter</taxon>
    </lineage>
</organism>
<evidence type="ECO:0000313" key="2">
    <source>
        <dbReference type="Proteomes" id="UP001155500"/>
    </source>
</evidence>